<dbReference type="Proteomes" id="UP000310541">
    <property type="component" value="Unassembled WGS sequence"/>
</dbReference>
<keyword evidence="1" id="KW-0472">Membrane</keyword>
<name>A0A4U1MJ23_9BACL</name>
<evidence type="ECO:0000313" key="2">
    <source>
        <dbReference type="EMBL" id="TKD70721.1"/>
    </source>
</evidence>
<evidence type="ECO:0000256" key="1">
    <source>
        <dbReference type="SAM" id="Phobius"/>
    </source>
</evidence>
<reference evidence="2 3" key="1">
    <citation type="submission" date="2019-04" db="EMBL/GenBank/DDBJ databases">
        <title>Genome sequence of Bacillus hwajinpoensis strain Y2.</title>
        <authorList>
            <person name="Fair J.L."/>
            <person name="Maclea K.S."/>
        </authorList>
    </citation>
    <scope>NUCLEOTIDE SEQUENCE [LARGE SCALE GENOMIC DNA]</scope>
    <source>
        <strain evidence="2 3">Y2</strain>
    </source>
</reference>
<dbReference type="OrthoDB" id="2063080at2"/>
<gene>
    <name evidence="2" type="ORF">FBF83_08870</name>
</gene>
<keyword evidence="1" id="KW-0812">Transmembrane</keyword>
<dbReference type="RefSeq" id="WP_136946795.1">
    <property type="nucleotide sequence ID" value="NZ_SWFM01000002.1"/>
</dbReference>
<feature type="transmembrane region" description="Helical" evidence="1">
    <location>
        <begin position="53"/>
        <end position="76"/>
    </location>
</feature>
<comment type="caution">
    <text evidence="2">The sequence shown here is derived from an EMBL/GenBank/DDBJ whole genome shotgun (WGS) entry which is preliminary data.</text>
</comment>
<keyword evidence="1" id="KW-1133">Transmembrane helix</keyword>
<dbReference type="EMBL" id="SWFM01000002">
    <property type="protein sequence ID" value="TKD70721.1"/>
    <property type="molecule type" value="Genomic_DNA"/>
</dbReference>
<proteinExistence type="predicted"/>
<organism evidence="2 3">
    <name type="scientific">Guptibacillus hwajinpoensis</name>
    <dbReference type="NCBI Taxonomy" id="208199"/>
    <lineage>
        <taxon>Bacteria</taxon>
        <taxon>Bacillati</taxon>
        <taxon>Bacillota</taxon>
        <taxon>Bacilli</taxon>
        <taxon>Bacillales</taxon>
        <taxon>Guptibacillaceae</taxon>
        <taxon>Guptibacillus</taxon>
    </lineage>
</organism>
<sequence length="93" mass="10494">MKKWIIWAVIFYVHALLIFYKGIDSAMSYMDDPSSYVDASRYALMNIDTNYLIAYWVVGAAFVVGGTMFIVTGAIIKTIKENRVIDQSISKVA</sequence>
<accession>A0A4U1MJ23</accession>
<evidence type="ECO:0000313" key="3">
    <source>
        <dbReference type="Proteomes" id="UP000310541"/>
    </source>
</evidence>
<protein>
    <submittedName>
        <fullName evidence="2">Uncharacterized protein</fullName>
    </submittedName>
</protein>
<dbReference type="AlphaFoldDB" id="A0A4U1MJ23"/>
<feature type="transmembrane region" description="Helical" evidence="1">
    <location>
        <begin position="5"/>
        <end position="23"/>
    </location>
</feature>